<evidence type="ECO:0000313" key="2">
    <source>
        <dbReference type="EMBL" id="MCH8615683.1"/>
    </source>
</evidence>
<sequence length="83" mass="9026">MAFKQSLIALGMIALASPLYAASQDPTATGAPPGTPSTKYCMHIEAITGSRIEHVKCWTREEWAEQGVDVDHDWPKEGVRTIG</sequence>
<protein>
    <submittedName>
        <fullName evidence="2">Uncharacterized protein</fullName>
    </submittedName>
</protein>
<gene>
    <name evidence="2" type="ORF">LZ016_06160</name>
</gene>
<feature type="chain" id="PRO_5046387812" evidence="1">
    <location>
        <begin position="22"/>
        <end position="83"/>
    </location>
</feature>
<evidence type="ECO:0000313" key="3">
    <source>
        <dbReference type="Proteomes" id="UP001203058"/>
    </source>
</evidence>
<feature type="signal peptide" evidence="1">
    <location>
        <begin position="1"/>
        <end position="21"/>
    </location>
</feature>
<proteinExistence type="predicted"/>
<dbReference type="Proteomes" id="UP001203058">
    <property type="component" value="Unassembled WGS sequence"/>
</dbReference>
<keyword evidence="1" id="KW-0732">Signal</keyword>
<name>A0ABS9VL54_9SPHN</name>
<accession>A0ABS9VL54</accession>
<comment type="caution">
    <text evidence="2">The sequence shown here is derived from an EMBL/GenBank/DDBJ whole genome shotgun (WGS) entry which is preliminary data.</text>
</comment>
<organism evidence="2 3">
    <name type="scientific">Sphingomonas telluris</name>
    <dbReference type="NCBI Taxonomy" id="2907998"/>
    <lineage>
        <taxon>Bacteria</taxon>
        <taxon>Pseudomonadati</taxon>
        <taxon>Pseudomonadota</taxon>
        <taxon>Alphaproteobacteria</taxon>
        <taxon>Sphingomonadales</taxon>
        <taxon>Sphingomonadaceae</taxon>
        <taxon>Sphingomonas</taxon>
    </lineage>
</organism>
<dbReference type="EMBL" id="JAKZHW010000001">
    <property type="protein sequence ID" value="MCH8615683.1"/>
    <property type="molecule type" value="Genomic_DNA"/>
</dbReference>
<dbReference type="RefSeq" id="WP_241446515.1">
    <property type="nucleotide sequence ID" value="NZ_JAKZHW010000001.1"/>
</dbReference>
<evidence type="ECO:0000256" key="1">
    <source>
        <dbReference type="SAM" id="SignalP"/>
    </source>
</evidence>
<reference evidence="2 3" key="1">
    <citation type="submission" date="2022-03" db="EMBL/GenBank/DDBJ databases">
        <authorList>
            <person name="Jo J.-H."/>
            <person name="Im W.-T."/>
        </authorList>
    </citation>
    <scope>NUCLEOTIDE SEQUENCE [LARGE SCALE GENOMIC DNA]</scope>
    <source>
        <strain evidence="2 3">SM33</strain>
    </source>
</reference>
<keyword evidence="3" id="KW-1185">Reference proteome</keyword>